<keyword evidence="2" id="KW-0812">Transmembrane</keyword>
<sequence length="315" mass="35101">METGHSPNNQNTLKIGIVVLLAAIALLGYLYYGSKNENTELQKMLSSKVDELSVTKTKLDSISVALDEKIAEVQALGGSIAELEKIKTQLEIDKKNLRNGSSFSAKKYEAKIKEYETFLAEKEAELVKLREENGMLTSQNLTLQEEKAEVITKNQTLSVQKDSLKTKVTEVSTQNEDLKKKVTVGSALKAVNVQVVGLTSRGKEKEGELKNRRVDQLKVSYILPSNPLASQDNKEVYMRIMDPDGAVLNDMAKGGTLKYANQELGYSVKQKVAYTNNDQQVDMYYKKEQSFKSGKYDVELFSEGFKIGKGSFVVK</sequence>
<dbReference type="EMBL" id="JBHRYQ010000001">
    <property type="protein sequence ID" value="MFC3812601.1"/>
    <property type="molecule type" value="Genomic_DNA"/>
</dbReference>
<keyword evidence="4" id="KW-1185">Reference proteome</keyword>
<keyword evidence="2" id="KW-1133">Transmembrane helix</keyword>
<evidence type="ECO:0000313" key="4">
    <source>
        <dbReference type="Proteomes" id="UP001595616"/>
    </source>
</evidence>
<evidence type="ECO:0000256" key="1">
    <source>
        <dbReference type="SAM" id="Coils"/>
    </source>
</evidence>
<evidence type="ECO:0000256" key="2">
    <source>
        <dbReference type="SAM" id="Phobius"/>
    </source>
</evidence>
<comment type="caution">
    <text evidence="3">The sequence shown here is derived from an EMBL/GenBank/DDBJ whole genome shotgun (WGS) entry which is preliminary data.</text>
</comment>
<dbReference type="RefSeq" id="WP_379839484.1">
    <property type="nucleotide sequence ID" value="NZ_JBHRYQ010000001.1"/>
</dbReference>
<reference evidence="4" key="1">
    <citation type="journal article" date="2019" name="Int. J. Syst. Evol. Microbiol.">
        <title>The Global Catalogue of Microorganisms (GCM) 10K type strain sequencing project: providing services to taxonomists for standard genome sequencing and annotation.</title>
        <authorList>
            <consortium name="The Broad Institute Genomics Platform"/>
            <consortium name="The Broad Institute Genome Sequencing Center for Infectious Disease"/>
            <person name="Wu L."/>
            <person name="Ma J."/>
        </authorList>
    </citation>
    <scope>NUCLEOTIDE SEQUENCE [LARGE SCALE GENOMIC DNA]</scope>
    <source>
        <strain evidence="4">CECT 7956</strain>
    </source>
</reference>
<evidence type="ECO:0008006" key="5">
    <source>
        <dbReference type="Google" id="ProtNLM"/>
    </source>
</evidence>
<proteinExistence type="predicted"/>
<gene>
    <name evidence="3" type="ORF">ACFOOI_18210</name>
</gene>
<organism evidence="3 4">
    <name type="scientific">Lacihabitans lacunae</name>
    <dbReference type="NCBI Taxonomy" id="1028214"/>
    <lineage>
        <taxon>Bacteria</taxon>
        <taxon>Pseudomonadati</taxon>
        <taxon>Bacteroidota</taxon>
        <taxon>Cytophagia</taxon>
        <taxon>Cytophagales</taxon>
        <taxon>Leadbetterellaceae</taxon>
        <taxon>Lacihabitans</taxon>
    </lineage>
</organism>
<keyword evidence="2" id="KW-0472">Membrane</keyword>
<keyword evidence="1" id="KW-0175">Coiled coil</keyword>
<accession>A0ABV7Z2W7</accession>
<dbReference type="Proteomes" id="UP001595616">
    <property type="component" value="Unassembled WGS sequence"/>
</dbReference>
<name>A0ABV7Z2W7_9BACT</name>
<feature type="transmembrane region" description="Helical" evidence="2">
    <location>
        <begin position="12"/>
        <end position="32"/>
    </location>
</feature>
<evidence type="ECO:0000313" key="3">
    <source>
        <dbReference type="EMBL" id="MFC3812601.1"/>
    </source>
</evidence>
<feature type="coiled-coil region" evidence="1">
    <location>
        <begin position="80"/>
        <end position="181"/>
    </location>
</feature>
<protein>
    <recommendedName>
        <fullName evidence="5">Chromosome segregation protein SMC</fullName>
    </recommendedName>
</protein>